<dbReference type="AlphaFoldDB" id="A0A318LG51"/>
<proteinExistence type="predicted"/>
<feature type="region of interest" description="Disordered" evidence="1">
    <location>
        <begin position="1"/>
        <end position="39"/>
    </location>
</feature>
<keyword evidence="4" id="KW-1185">Reference proteome</keyword>
<evidence type="ECO:0000313" key="4">
    <source>
        <dbReference type="Proteomes" id="UP000247892"/>
    </source>
</evidence>
<feature type="compositionally biased region" description="Polar residues" evidence="1">
    <location>
        <begin position="1"/>
        <end position="10"/>
    </location>
</feature>
<evidence type="ECO:0000256" key="1">
    <source>
        <dbReference type="SAM" id="MobiDB-lite"/>
    </source>
</evidence>
<feature type="compositionally biased region" description="Low complexity" evidence="1">
    <location>
        <begin position="12"/>
        <end position="22"/>
    </location>
</feature>
<feature type="domain" description="RAMA" evidence="2">
    <location>
        <begin position="181"/>
        <end position="281"/>
    </location>
</feature>
<dbReference type="EMBL" id="MASU01000022">
    <property type="protein sequence ID" value="PXY18284.1"/>
    <property type="molecule type" value="Genomic_DNA"/>
</dbReference>
<gene>
    <name evidence="3" type="ORF">BA062_36205</name>
</gene>
<reference evidence="3 4" key="1">
    <citation type="submission" date="2016-07" db="EMBL/GenBank/DDBJ databases">
        <title>Draft genome sequence of Prauserella sp. YIM 121212, isolated from alkaline soil.</title>
        <authorList>
            <person name="Ruckert C."/>
            <person name="Albersmeier A."/>
            <person name="Jiang C.-L."/>
            <person name="Jiang Y."/>
            <person name="Kalinowski J."/>
            <person name="Schneider O."/>
            <person name="Winkler A."/>
            <person name="Zotchev S.B."/>
        </authorList>
    </citation>
    <scope>NUCLEOTIDE SEQUENCE [LARGE SCALE GENOMIC DNA]</scope>
    <source>
        <strain evidence="3 4">YIM 121212</strain>
    </source>
</reference>
<name>A0A318LG51_9PSEU</name>
<accession>A0A318LG51</accession>
<dbReference type="OrthoDB" id="291940at2"/>
<sequence>MSTEHNTAETSDPAPDAVVAAPESVHRADSAAPSADSGHINGEAALRDWEGLPADTGIIIPTFVTPMRQPENTWALLVQAVDIIGDFDNAEEVELFVGDWLRDQPPADLFDGDLVVRVTPLDDTVVAVDVEMLLARHSRWHRVGVWLHLGTAWPVILAPTAATVMELSTGVTELSARQDAAAPSVSPLAGSDRGAVSALLDVGLVKPGDEFLWERRNNSVRHIARIRADGAVVLADGRVFATPSGAATALCGYGQNGWGVFRRVSDGRSLADLRRALRAQRGQ</sequence>
<dbReference type="Pfam" id="PF18755">
    <property type="entry name" value="RAMA"/>
    <property type="match status" value="1"/>
</dbReference>
<protein>
    <recommendedName>
        <fullName evidence="2">RAMA domain-containing protein</fullName>
    </recommendedName>
</protein>
<dbReference type="InterPro" id="IPR040843">
    <property type="entry name" value="RAMA"/>
</dbReference>
<dbReference type="Proteomes" id="UP000247892">
    <property type="component" value="Unassembled WGS sequence"/>
</dbReference>
<evidence type="ECO:0000313" key="3">
    <source>
        <dbReference type="EMBL" id="PXY18284.1"/>
    </source>
</evidence>
<organism evidence="3 4">
    <name type="scientific">Prauserella flavalba</name>
    <dbReference type="NCBI Taxonomy" id="1477506"/>
    <lineage>
        <taxon>Bacteria</taxon>
        <taxon>Bacillati</taxon>
        <taxon>Actinomycetota</taxon>
        <taxon>Actinomycetes</taxon>
        <taxon>Pseudonocardiales</taxon>
        <taxon>Pseudonocardiaceae</taxon>
        <taxon>Prauserella</taxon>
    </lineage>
</organism>
<comment type="caution">
    <text evidence="3">The sequence shown here is derived from an EMBL/GenBank/DDBJ whole genome shotgun (WGS) entry which is preliminary data.</text>
</comment>
<evidence type="ECO:0000259" key="2">
    <source>
        <dbReference type="Pfam" id="PF18755"/>
    </source>
</evidence>